<dbReference type="AlphaFoldDB" id="A0A255DRN5"/>
<keyword evidence="2" id="KW-1185">Reference proteome</keyword>
<comment type="caution">
    <text evidence="1">The sequence shown here is derived from an EMBL/GenBank/DDBJ whole genome shotgun (WGS) entry which is preliminary data.</text>
</comment>
<name>A0A255DRN5_9MYCO</name>
<evidence type="ECO:0000313" key="2">
    <source>
        <dbReference type="Proteomes" id="UP000216063"/>
    </source>
</evidence>
<dbReference type="Proteomes" id="UP000216063">
    <property type="component" value="Unassembled WGS sequence"/>
</dbReference>
<reference evidence="1 2" key="1">
    <citation type="submission" date="2017-07" db="EMBL/GenBank/DDBJ databases">
        <title>The new phylogeny of genus Mycobacterium.</title>
        <authorList>
            <person name="Tortoli E."/>
            <person name="Trovato A."/>
            <person name="Cirillo D.M."/>
        </authorList>
    </citation>
    <scope>NUCLEOTIDE SEQUENCE [LARGE SCALE GENOMIC DNA]</scope>
    <source>
        <strain evidence="1 2">ATCC 33027</strain>
    </source>
</reference>
<evidence type="ECO:0000313" key="1">
    <source>
        <dbReference type="EMBL" id="OYN81750.1"/>
    </source>
</evidence>
<proteinExistence type="predicted"/>
<dbReference type="OrthoDB" id="9904989at2"/>
<organism evidence="1 2">
    <name type="scientific">Mycolicibacterium sphagni</name>
    <dbReference type="NCBI Taxonomy" id="1786"/>
    <lineage>
        <taxon>Bacteria</taxon>
        <taxon>Bacillati</taxon>
        <taxon>Actinomycetota</taxon>
        <taxon>Actinomycetes</taxon>
        <taxon>Mycobacteriales</taxon>
        <taxon>Mycobacteriaceae</taxon>
        <taxon>Mycolicibacterium</taxon>
    </lineage>
</organism>
<protein>
    <submittedName>
        <fullName evidence="1">Uncharacterized protein</fullName>
    </submittedName>
</protein>
<dbReference type="EMBL" id="NOZR01000003">
    <property type="protein sequence ID" value="OYN81750.1"/>
    <property type="molecule type" value="Genomic_DNA"/>
</dbReference>
<gene>
    <name evidence="1" type="ORF">CG716_05190</name>
</gene>
<accession>A0A255DRN5</accession>
<sequence length="74" mass="7931">MMSDIAPDDKGNILVGELRIIQYVDPDGNLNTVDFSQGHGGAELTEDQYSKLIDWAHAFNLAPKVAAILAGSSD</sequence>